<reference evidence="5" key="1">
    <citation type="submission" date="2018-05" db="EMBL/GenBank/DDBJ databases">
        <authorList>
            <person name="Lanie J.A."/>
            <person name="Ng W.-L."/>
            <person name="Kazmierczak K.M."/>
            <person name="Andrzejewski T.M."/>
            <person name="Davidsen T.M."/>
            <person name="Wayne K.J."/>
            <person name="Tettelin H."/>
            <person name="Glass J.I."/>
            <person name="Rusch D."/>
            <person name="Podicherti R."/>
            <person name="Tsui H.-C.T."/>
            <person name="Winkler M.E."/>
        </authorList>
    </citation>
    <scope>NUCLEOTIDE SEQUENCE</scope>
</reference>
<dbReference type="EMBL" id="UINC01107488">
    <property type="protein sequence ID" value="SVC72896.1"/>
    <property type="molecule type" value="Genomic_DNA"/>
</dbReference>
<keyword evidence="1" id="KW-0597">Phosphoprotein</keyword>
<sequence length="131" mass="14419">MQKPLALIVDDEPDIRELLALTLGRMDIETIVAADCSQAKKELKNHRFDICLTDMRLPDGDGLELVAWIQKSSPGVPVAVITAHGNVETAVQALKLGAFDFVSKPLDLNNLRSIVSNALKLMNKEEQEPSR</sequence>
<dbReference type="Gene3D" id="3.40.50.2300">
    <property type="match status" value="1"/>
</dbReference>
<dbReference type="PANTHER" id="PTHR44591">
    <property type="entry name" value="STRESS RESPONSE REGULATOR PROTEIN 1"/>
    <property type="match status" value="1"/>
</dbReference>
<name>A0A382PI21_9ZZZZ</name>
<dbReference type="InterPro" id="IPR001789">
    <property type="entry name" value="Sig_transdc_resp-reg_receiver"/>
</dbReference>
<dbReference type="SUPFAM" id="SSF52172">
    <property type="entry name" value="CheY-like"/>
    <property type="match status" value="1"/>
</dbReference>
<accession>A0A382PI21</accession>
<dbReference type="AlphaFoldDB" id="A0A382PI21"/>
<dbReference type="PANTHER" id="PTHR44591:SF25">
    <property type="entry name" value="CHEMOTAXIS TWO-COMPONENT RESPONSE REGULATOR"/>
    <property type="match status" value="1"/>
</dbReference>
<dbReference type="Pfam" id="PF00072">
    <property type="entry name" value="Response_reg"/>
    <property type="match status" value="1"/>
</dbReference>
<dbReference type="InterPro" id="IPR011006">
    <property type="entry name" value="CheY-like_superfamily"/>
</dbReference>
<evidence type="ECO:0000256" key="1">
    <source>
        <dbReference type="ARBA" id="ARBA00022553"/>
    </source>
</evidence>
<feature type="domain" description="Response regulatory" evidence="4">
    <location>
        <begin position="5"/>
        <end position="119"/>
    </location>
</feature>
<evidence type="ECO:0000256" key="3">
    <source>
        <dbReference type="ARBA" id="ARBA00023163"/>
    </source>
</evidence>
<dbReference type="FunFam" id="3.40.50.2300:FF:000018">
    <property type="entry name" value="DNA-binding transcriptional regulator NtrC"/>
    <property type="match status" value="1"/>
</dbReference>
<keyword evidence="3" id="KW-0804">Transcription</keyword>
<proteinExistence type="predicted"/>
<dbReference type="InterPro" id="IPR050595">
    <property type="entry name" value="Bact_response_regulator"/>
</dbReference>
<dbReference type="GO" id="GO:0000160">
    <property type="term" value="P:phosphorelay signal transduction system"/>
    <property type="evidence" value="ECO:0007669"/>
    <property type="project" value="InterPro"/>
</dbReference>
<organism evidence="5">
    <name type="scientific">marine metagenome</name>
    <dbReference type="NCBI Taxonomy" id="408172"/>
    <lineage>
        <taxon>unclassified sequences</taxon>
        <taxon>metagenomes</taxon>
        <taxon>ecological metagenomes</taxon>
    </lineage>
</organism>
<keyword evidence="2" id="KW-0805">Transcription regulation</keyword>
<dbReference type="PROSITE" id="PS50110">
    <property type="entry name" value="RESPONSE_REGULATORY"/>
    <property type="match status" value="1"/>
</dbReference>
<gene>
    <name evidence="5" type="ORF">METZ01_LOCUS325750</name>
</gene>
<evidence type="ECO:0000259" key="4">
    <source>
        <dbReference type="PROSITE" id="PS50110"/>
    </source>
</evidence>
<dbReference type="SMART" id="SM00448">
    <property type="entry name" value="REC"/>
    <property type="match status" value="1"/>
</dbReference>
<feature type="non-terminal residue" evidence="5">
    <location>
        <position position="131"/>
    </location>
</feature>
<evidence type="ECO:0000256" key="2">
    <source>
        <dbReference type="ARBA" id="ARBA00023015"/>
    </source>
</evidence>
<protein>
    <recommendedName>
        <fullName evidence="4">Response regulatory domain-containing protein</fullName>
    </recommendedName>
</protein>
<evidence type="ECO:0000313" key="5">
    <source>
        <dbReference type="EMBL" id="SVC72896.1"/>
    </source>
</evidence>